<feature type="transmembrane region" description="Helical" evidence="11">
    <location>
        <begin position="134"/>
        <end position="154"/>
    </location>
</feature>
<organism evidence="13 14">
    <name type="scientific">Aphanomyces invadans</name>
    <dbReference type="NCBI Taxonomy" id="157072"/>
    <lineage>
        <taxon>Eukaryota</taxon>
        <taxon>Sar</taxon>
        <taxon>Stramenopiles</taxon>
        <taxon>Oomycota</taxon>
        <taxon>Saprolegniomycetes</taxon>
        <taxon>Saprolegniales</taxon>
        <taxon>Verrucalvaceae</taxon>
        <taxon>Aphanomyces</taxon>
    </lineage>
</organism>
<keyword evidence="10" id="KW-0407">Ion channel</keyword>
<feature type="transmembrane region" description="Helical" evidence="11">
    <location>
        <begin position="100"/>
        <end position="122"/>
    </location>
</feature>
<gene>
    <name evidence="13" type="ORF">DYB32_000191</name>
</gene>
<feature type="transmembrane region" description="Helical" evidence="11">
    <location>
        <begin position="325"/>
        <end position="346"/>
    </location>
</feature>
<dbReference type="GO" id="GO:0005267">
    <property type="term" value="F:potassium channel activity"/>
    <property type="evidence" value="ECO:0007669"/>
    <property type="project" value="UniProtKB-KW"/>
</dbReference>
<keyword evidence="8" id="KW-0406">Ion transport</keyword>
<evidence type="ECO:0000256" key="10">
    <source>
        <dbReference type="ARBA" id="ARBA00023303"/>
    </source>
</evidence>
<dbReference type="InterPro" id="IPR047871">
    <property type="entry name" value="K_chnl_Slo-like"/>
</dbReference>
<keyword evidence="9 11" id="KW-0472">Membrane</keyword>
<keyword evidence="7 11" id="KW-1133">Transmembrane helix</keyword>
<dbReference type="PANTHER" id="PTHR10027">
    <property type="entry name" value="CALCIUM-ACTIVATED POTASSIUM CHANNEL ALPHA CHAIN"/>
    <property type="match status" value="1"/>
</dbReference>
<dbReference type="AlphaFoldDB" id="A0A3R7AGG4"/>
<evidence type="ECO:0000256" key="8">
    <source>
        <dbReference type="ARBA" id="ARBA00023065"/>
    </source>
</evidence>
<name>A0A3R7AGG4_9STRA</name>
<dbReference type="PANTHER" id="PTHR10027:SF10">
    <property type="entry name" value="SLOWPOKE 2, ISOFORM D"/>
    <property type="match status" value="1"/>
</dbReference>
<evidence type="ECO:0000256" key="3">
    <source>
        <dbReference type="ARBA" id="ARBA00022538"/>
    </source>
</evidence>
<evidence type="ECO:0000256" key="2">
    <source>
        <dbReference type="ARBA" id="ARBA00022448"/>
    </source>
</evidence>
<keyword evidence="2" id="KW-0813">Transport</keyword>
<evidence type="ECO:0000256" key="4">
    <source>
        <dbReference type="ARBA" id="ARBA00022692"/>
    </source>
</evidence>
<feature type="transmembrane region" description="Helical" evidence="11">
    <location>
        <begin position="166"/>
        <end position="187"/>
    </location>
</feature>
<keyword evidence="4 11" id="KW-0812">Transmembrane</keyword>
<evidence type="ECO:0000313" key="13">
    <source>
        <dbReference type="EMBL" id="RHY35301.1"/>
    </source>
</evidence>
<evidence type="ECO:0000313" key="14">
    <source>
        <dbReference type="Proteomes" id="UP000285060"/>
    </source>
</evidence>
<reference evidence="13 14" key="1">
    <citation type="submission" date="2018-08" db="EMBL/GenBank/DDBJ databases">
        <title>Aphanomyces genome sequencing and annotation.</title>
        <authorList>
            <person name="Minardi D."/>
            <person name="Oidtmann B."/>
            <person name="Van Der Giezen M."/>
            <person name="Studholme D.J."/>
        </authorList>
    </citation>
    <scope>NUCLEOTIDE SEQUENCE [LARGE SCALE GENOMIC DNA]</scope>
    <source>
        <strain evidence="13 14">NJM0002</strain>
    </source>
</reference>
<evidence type="ECO:0000259" key="12">
    <source>
        <dbReference type="Pfam" id="PF07885"/>
    </source>
</evidence>
<keyword evidence="14" id="KW-1185">Reference proteome</keyword>
<comment type="subcellular location">
    <subcellularLocation>
        <location evidence="1">Membrane</location>
        <topology evidence="1">Multi-pass membrane protein</topology>
    </subcellularLocation>
</comment>
<evidence type="ECO:0000256" key="11">
    <source>
        <dbReference type="SAM" id="Phobius"/>
    </source>
</evidence>
<accession>A0A3R7AGG4</accession>
<protein>
    <recommendedName>
        <fullName evidence="12">Potassium channel domain-containing protein</fullName>
    </recommendedName>
</protein>
<dbReference type="VEuPathDB" id="FungiDB:H310_09183"/>
<feature type="transmembrane region" description="Helical" evidence="11">
    <location>
        <begin position="231"/>
        <end position="248"/>
    </location>
</feature>
<evidence type="ECO:0000256" key="1">
    <source>
        <dbReference type="ARBA" id="ARBA00004141"/>
    </source>
</evidence>
<dbReference type="Gene3D" id="1.10.287.70">
    <property type="match status" value="1"/>
</dbReference>
<evidence type="ECO:0000256" key="6">
    <source>
        <dbReference type="ARBA" id="ARBA00022958"/>
    </source>
</evidence>
<evidence type="ECO:0000256" key="7">
    <source>
        <dbReference type="ARBA" id="ARBA00022989"/>
    </source>
</evidence>
<comment type="caution">
    <text evidence="13">The sequence shown here is derived from an EMBL/GenBank/DDBJ whole genome shotgun (WGS) entry which is preliminary data.</text>
</comment>
<sequence length="598" mass="66889">MGYICVVPQFVENSKKLNSSEVLSDKATFDTITKTENYLPCFHDAAFVQQQLYVSLIIWASFVVFSILWVVASNQQNRTLKNDEVGFSLALRQWARKDRIAIIINRPLQMFSSLGIFVILVNRCNYLSVDVAEYYIGLVLYLAAFVDTLVRFCAAKQKISYAFSPYTILDIFSLASYFCVGFAPSLMINGKEARTWLDFSIMRSIFIYRSFMEMDSHFDTSTRGIMLFRQAVRCFLLLAWAASVMFFVEMTGELDSFFDNGFAHLYSCSNGTAETTSRRHGFTGDVARDNLEVERWDVWLGNVVHDTLGTVGYGDNAAHYLPSRLLVMVFILAGIILFSMEIQNLVNLYQLRKIGNPPYKPKSRTTQHVVIMGNPTYPQYYVCGSPLVYQELQRAGAKSAHSVLVLAKKSKNGATRTDGAGPMEATLMDADAIFTTMLVDLKMNPSRMFTLTELTDESNSKLLNKRFVIEPAHEQHDDGGGSIDKLHSMWDIALSASSGVHNGSNASSTPSIYSMPLYMSGRLMHPQFCENLLVQVTSPYSTRRSFNAKRNASRTTIRASTAFCANSSAGRGPPASSALSRCREITTYASKSIPCRTS</sequence>
<evidence type="ECO:0000256" key="9">
    <source>
        <dbReference type="ARBA" id="ARBA00023136"/>
    </source>
</evidence>
<dbReference type="SUPFAM" id="SSF81324">
    <property type="entry name" value="Voltage-gated potassium channels"/>
    <property type="match status" value="1"/>
</dbReference>
<evidence type="ECO:0000256" key="5">
    <source>
        <dbReference type="ARBA" id="ARBA00022826"/>
    </source>
</evidence>
<keyword evidence="6" id="KW-0630">Potassium</keyword>
<dbReference type="Pfam" id="PF07885">
    <property type="entry name" value="Ion_trans_2"/>
    <property type="match status" value="1"/>
</dbReference>
<keyword evidence="3" id="KW-0633">Potassium transport</keyword>
<dbReference type="InterPro" id="IPR013099">
    <property type="entry name" value="K_chnl_dom"/>
</dbReference>
<keyword evidence="5" id="KW-0631">Potassium channel</keyword>
<dbReference type="EMBL" id="QUSY01000004">
    <property type="protein sequence ID" value="RHY35301.1"/>
    <property type="molecule type" value="Genomic_DNA"/>
</dbReference>
<proteinExistence type="predicted"/>
<dbReference type="Proteomes" id="UP000285060">
    <property type="component" value="Unassembled WGS sequence"/>
</dbReference>
<feature type="transmembrane region" description="Helical" evidence="11">
    <location>
        <begin position="52"/>
        <end position="72"/>
    </location>
</feature>
<dbReference type="GO" id="GO:0016020">
    <property type="term" value="C:membrane"/>
    <property type="evidence" value="ECO:0007669"/>
    <property type="project" value="UniProtKB-SubCell"/>
</dbReference>
<feature type="domain" description="Potassium channel" evidence="12">
    <location>
        <begin position="307"/>
        <end position="348"/>
    </location>
</feature>